<organism evidence="2">
    <name type="scientific">Sesamum latifolium</name>
    <dbReference type="NCBI Taxonomy" id="2727402"/>
    <lineage>
        <taxon>Eukaryota</taxon>
        <taxon>Viridiplantae</taxon>
        <taxon>Streptophyta</taxon>
        <taxon>Embryophyta</taxon>
        <taxon>Tracheophyta</taxon>
        <taxon>Spermatophyta</taxon>
        <taxon>Magnoliopsida</taxon>
        <taxon>eudicotyledons</taxon>
        <taxon>Gunneridae</taxon>
        <taxon>Pentapetalae</taxon>
        <taxon>asterids</taxon>
        <taxon>lamiids</taxon>
        <taxon>Lamiales</taxon>
        <taxon>Pedaliaceae</taxon>
        <taxon>Sesamum</taxon>
    </lineage>
</organism>
<evidence type="ECO:0000313" key="2">
    <source>
        <dbReference type="EMBL" id="KAL0415990.1"/>
    </source>
</evidence>
<evidence type="ECO:0000256" key="1">
    <source>
        <dbReference type="SAM" id="MobiDB-lite"/>
    </source>
</evidence>
<reference evidence="2" key="1">
    <citation type="submission" date="2020-06" db="EMBL/GenBank/DDBJ databases">
        <authorList>
            <person name="Li T."/>
            <person name="Hu X."/>
            <person name="Zhang T."/>
            <person name="Song X."/>
            <person name="Zhang H."/>
            <person name="Dai N."/>
            <person name="Sheng W."/>
            <person name="Hou X."/>
            <person name="Wei L."/>
        </authorList>
    </citation>
    <scope>NUCLEOTIDE SEQUENCE</scope>
    <source>
        <strain evidence="2">KEN1</strain>
        <tissue evidence="2">Leaf</tissue>
    </source>
</reference>
<feature type="region of interest" description="Disordered" evidence="1">
    <location>
        <begin position="1"/>
        <end position="91"/>
    </location>
</feature>
<dbReference type="EMBL" id="JACGWN010000012">
    <property type="protein sequence ID" value="KAL0415990.1"/>
    <property type="molecule type" value="Genomic_DNA"/>
</dbReference>
<protein>
    <submittedName>
        <fullName evidence="2">Uncharacterized protein</fullName>
    </submittedName>
</protein>
<gene>
    <name evidence="2" type="ORF">Slati_3430900</name>
</gene>
<sequence>MRVRKAVLNEQKRREQELANPQVDGSASSVLLGASTGSGLSSPPSVAPAVGPSSPQKRAREIPLVARGDTCGAGGSRETGGHPTGIVLRAL</sequence>
<comment type="caution">
    <text evidence="2">The sequence shown here is derived from an EMBL/GenBank/DDBJ whole genome shotgun (WGS) entry which is preliminary data.</text>
</comment>
<name>A0AAW2UF93_9LAMI</name>
<proteinExistence type="predicted"/>
<reference evidence="2" key="2">
    <citation type="journal article" date="2024" name="Plant">
        <title>Genomic evolution and insights into agronomic trait innovations of Sesamum species.</title>
        <authorList>
            <person name="Miao H."/>
            <person name="Wang L."/>
            <person name="Qu L."/>
            <person name="Liu H."/>
            <person name="Sun Y."/>
            <person name="Le M."/>
            <person name="Wang Q."/>
            <person name="Wei S."/>
            <person name="Zheng Y."/>
            <person name="Lin W."/>
            <person name="Duan Y."/>
            <person name="Cao H."/>
            <person name="Xiong S."/>
            <person name="Wang X."/>
            <person name="Wei L."/>
            <person name="Li C."/>
            <person name="Ma Q."/>
            <person name="Ju M."/>
            <person name="Zhao R."/>
            <person name="Li G."/>
            <person name="Mu C."/>
            <person name="Tian Q."/>
            <person name="Mei H."/>
            <person name="Zhang T."/>
            <person name="Gao T."/>
            <person name="Zhang H."/>
        </authorList>
    </citation>
    <scope>NUCLEOTIDE SEQUENCE</scope>
    <source>
        <strain evidence="2">KEN1</strain>
    </source>
</reference>
<feature type="compositionally biased region" description="Low complexity" evidence="1">
    <location>
        <begin position="25"/>
        <end position="55"/>
    </location>
</feature>
<dbReference type="AlphaFoldDB" id="A0AAW2UF93"/>
<accession>A0AAW2UF93</accession>